<evidence type="ECO:0000313" key="1">
    <source>
        <dbReference type="EMBL" id="HDX30815.1"/>
    </source>
</evidence>
<comment type="caution">
    <text evidence="1">The sequence shown here is derived from an EMBL/GenBank/DDBJ whole genome shotgun (WGS) entry which is preliminary data.</text>
</comment>
<accession>A0A7C1FRM1</accession>
<sequence length="82" mass="9399">MKKKYTSEMGDELRPEYDLHELLKDGVRGKYVDRYRAGTNLVLLDPDVAKAFPDEDAVNEALRLVIRLIEIQQGKKNIVPKA</sequence>
<proteinExistence type="predicted"/>
<organism evidence="1">
    <name type="scientific">Caldilinea aerophila</name>
    <dbReference type="NCBI Taxonomy" id="133453"/>
    <lineage>
        <taxon>Bacteria</taxon>
        <taxon>Bacillati</taxon>
        <taxon>Chloroflexota</taxon>
        <taxon>Caldilineae</taxon>
        <taxon>Caldilineales</taxon>
        <taxon>Caldilineaceae</taxon>
        <taxon>Caldilinea</taxon>
    </lineage>
</organism>
<reference evidence="1" key="1">
    <citation type="journal article" date="2020" name="mSystems">
        <title>Genome- and Community-Level Interaction Insights into Carbon Utilization and Element Cycling Functions of Hydrothermarchaeota in Hydrothermal Sediment.</title>
        <authorList>
            <person name="Zhou Z."/>
            <person name="Liu Y."/>
            <person name="Xu W."/>
            <person name="Pan J."/>
            <person name="Luo Z.H."/>
            <person name="Li M."/>
        </authorList>
    </citation>
    <scope>NUCLEOTIDE SEQUENCE [LARGE SCALE GENOMIC DNA]</scope>
    <source>
        <strain evidence="1">SpSt-289</strain>
    </source>
</reference>
<protein>
    <submittedName>
        <fullName evidence="1">Uncharacterized protein</fullName>
    </submittedName>
</protein>
<gene>
    <name evidence="1" type="ORF">ENQ20_04905</name>
</gene>
<dbReference type="EMBL" id="DSMG01000053">
    <property type="protein sequence ID" value="HDX30815.1"/>
    <property type="molecule type" value="Genomic_DNA"/>
</dbReference>
<name>A0A7C1FRM1_9CHLR</name>
<dbReference type="AlphaFoldDB" id="A0A7C1FRM1"/>